<reference evidence="2" key="2">
    <citation type="submission" date="2015-01" db="EMBL/GenBank/DDBJ databases">
        <title>Evolutionary Origins and Diversification of the Mycorrhizal Mutualists.</title>
        <authorList>
            <consortium name="DOE Joint Genome Institute"/>
            <consortium name="Mycorrhizal Genomics Consortium"/>
            <person name="Kohler A."/>
            <person name="Kuo A."/>
            <person name="Nagy L.G."/>
            <person name="Floudas D."/>
            <person name="Copeland A."/>
            <person name="Barry K.W."/>
            <person name="Cichocki N."/>
            <person name="Veneault-Fourrey C."/>
            <person name="LaButti K."/>
            <person name="Lindquist E.A."/>
            <person name="Lipzen A."/>
            <person name="Lundell T."/>
            <person name="Morin E."/>
            <person name="Murat C."/>
            <person name="Riley R."/>
            <person name="Ohm R."/>
            <person name="Sun H."/>
            <person name="Tunlid A."/>
            <person name="Henrissat B."/>
            <person name="Grigoriev I.V."/>
            <person name="Hibbett D.S."/>
            <person name="Martin F."/>
        </authorList>
    </citation>
    <scope>NUCLEOTIDE SEQUENCE [LARGE SCALE GENOMIC DNA]</scope>
    <source>
        <strain evidence="2">MUT 4182</strain>
    </source>
</reference>
<organism evidence="1 2">
    <name type="scientific">Tulasnella calospora MUT 4182</name>
    <dbReference type="NCBI Taxonomy" id="1051891"/>
    <lineage>
        <taxon>Eukaryota</taxon>
        <taxon>Fungi</taxon>
        <taxon>Dikarya</taxon>
        <taxon>Basidiomycota</taxon>
        <taxon>Agaricomycotina</taxon>
        <taxon>Agaricomycetes</taxon>
        <taxon>Cantharellales</taxon>
        <taxon>Tulasnellaceae</taxon>
        <taxon>Tulasnella</taxon>
    </lineage>
</organism>
<dbReference type="OrthoDB" id="3266138at2759"/>
<accession>A0A0C3LAB7</accession>
<dbReference type="Proteomes" id="UP000054248">
    <property type="component" value="Unassembled WGS sequence"/>
</dbReference>
<evidence type="ECO:0000313" key="2">
    <source>
        <dbReference type="Proteomes" id="UP000054248"/>
    </source>
</evidence>
<dbReference type="AlphaFoldDB" id="A0A0C3LAB7"/>
<name>A0A0C3LAB7_9AGAM</name>
<sequence length="162" mass="18347">MASNPAFEKPEHLFPDSIAQYQVAPGWFREPELFYPSLNRPDVFGGVPWLIQELAGIPSDARCVLVSSRDIDEELGEDAAVIELLRSEIEQEERLLLFAWGVHDPVEPELLRFKPEVTEESLIDSLKQGVPARFLCEDDSLSFSRPAVGQLLVWDGRRRGSR</sequence>
<gene>
    <name evidence="1" type="ORF">M407DRAFT_31981</name>
</gene>
<dbReference type="HOGENOM" id="CLU_1705560_0_0_1"/>
<protein>
    <submittedName>
        <fullName evidence="1">Uncharacterized protein</fullName>
    </submittedName>
</protein>
<proteinExistence type="predicted"/>
<keyword evidence="2" id="KW-1185">Reference proteome</keyword>
<evidence type="ECO:0000313" key="1">
    <source>
        <dbReference type="EMBL" id="KIO18352.1"/>
    </source>
</evidence>
<dbReference type="EMBL" id="KN823293">
    <property type="protein sequence ID" value="KIO18352.1"/>
    <property type="molecule type" value="Genomic_DNA"/>
</dbReference>
<reference evidence="1 2" key="1">
    <citation type="submission" date="2014-04" db="EMBL/GenBank/DDBJ databases">
        <authorList>
            <consortium name="DOE Joint Genome Institute"/>
            <person name="Kuo A."/>
            <person name="Girlanda M."/>
            <person name="Perotto S."/>
            <person name="Kohler A."/>
            <person name="Nagy L.G."/>
            <person name="Floudas D."/>
            <person name="Copeland A."/>
            <person name="Barry K.W."/>
            <person name="Cichocki N."/>
            <person name="Veneault-Fourrey C."/>
            <person name="LaButti K."/>
            <person name="Lindquist E.A."/>
            <person name="Lipzen A."/>
            <person name="Lundell T."/>
            <person name="Morin E."/>
            <person name="Murat C."/>
            <person name="Sun H."/>
            <person name="Tunlid A."/>
            <person name="Henrissat B."/>
            <person name="Grigoriev I.V."/>
            <person name="Hibbett D.S."/>
            <person name="Martin F."/>
            <person name="Nordberg H.P."/>
            <person name="Cantor M.N."/>
            <person name="Hua S.X."/>
        </authorList>
    </citation>
    <scope>NUCLEOTIDE SEQUENCE [LARGE SCALE GENOMIC DNA]</scope>
    <source>
        <strain evidence="1 2">MUT 4182</strain>
    </source>
</reference>